<name>A0A3B0UPP7_9ZZZZ</name>
<protein>
    <submittedName>
        <fullName evidence="1">Uncharacterized protein</fullName>
    </submittedName>
</protein>
<dbReference type="EMBL" id="UOEU01000159">
    <property type="protein sequence ID" value="VAW31110.1"/>
    <property type="molecule type" value="Genomic_DNA"/>
</dbReference>
<sequence length="180" mass="20886">MAKAIKKHVFGRLLWENEVERNGRLALLLTNPKPQTESEASLWLRFAFVTVGVEEHLFPSFLIDDWGGEVRSLPLYRWVKENGNQFPRAEIFGFERNGTSAQYFVRELELFAKLPCYVYLDKQTSLADGKLLDAILLPEPAVSQPEKIKRPSHLKRPLAAARVTWWQVPDTLTRFDFRDQ</sequence>
<reference evidence="1" key="1">
    <citation type="submission" date="2018-06" db="EMBL/GenBank/DDBJ databases">
        <authorList>
            <person name="Zhirakovskaya E."/>
        </authorList>
    </citation>
    <scope>NUCLEOTIDE SEQUENCE</scope>
</reference>
<organism evidence="1">
    <name type="scientific">hydrothermal vent metagenome</name>
    <dbReference type="NCBI Taxonomy" id="652676"/>
    <lineage>
        <taxon>unclassified sequences</taxon>
        <taxon>metagenomes</taxon>
        <taxon>ecological metagenomes</taxon>
    </lineage>
</organism>
<gene>
    <name evidence="1" type="ORF">MNBD_CHLOROFLEXI01-1097</name>
</gene>
<proteinExistence type="predicted"/>
<accession>A0A3B0UPP7</accession>
<dbReference type="AlphaFoldDB" id="A0A3B0UPP7"/>
<evidence type="ECO:0000313" key="1">
    <source>
        <dbReference type="EMBL" id="VAW31110.1"/>
    </source>
</evidence>